<dbReference type="EMBL" id="SMMG02000003">
    <property type="protein sequence ID" value="KAA3480971.1"/>
    <property type="molecule type" value="Genomic_DNA"/>
</dbReference>
<keyword evidence="2" id="KW-1185">Reference proteome</keyword>
<accession>A0A5B6WGF6</accession>
<name>A0A5B6WGF6_9ROSI</name>
<evidence type="ECO:0000313" key="1">
    <source>
        <dbReference type="EMBL" id="KAA3480971.1"/>
    </source>
</evidence>
<proteinExistence type="predicted"/>
<gene>
    <name evidence="1" type="ORF">EPI10_021372</name>
</gene>
<sequence>MIPKWKWDKISMNFISELSLFMKKKDTICVIVDCLMKPAHFILIVRLYDVLVSVIPDRDLQEALVTVNSQALYGHNVKLWCFRLSSVRKDTCSRFDSLKPKKGESDLRQYKSSI</sequence>
<dbReference type="Proteomes" id="UP000325315">
    <property type="component" value="Unassembled WGS sequence"/>
</dbReference>
<organism evidence="1 2">
    <name type="scientific">Gossypium australe</name>
    <dbReference type="NCBI Taxonomy" id="47621"/>
    <lineage>
        <taxon>Eukaryota</taxon>
        <taxon>Viridiplantae</taxon>
        <taxon>Streptophyta</taxon>
        <taxon>Embryophyta</taxon>
        <taxon>Tracheophyta</taxon>
        <taxon>Spermatophyta</taxon>
        <taxon>Magnoliopsida</taxon>
        <taxon>eudicotyledons</taxon>
        <taxon>Gunneridae</taxon>
        <taxon>Pentapetalae</taxon>
        <taxon>rosids</taxon>
        <taxon>malvids</taxon>
        <taxon>Malvales</taxon>
        <taxon>Malvaceae</taxon>
        <taxon>Malvoideae</taxon>
        <taxon>Gossypium</taxon>
    </lineage>
</organism>
<evidence type="ECO:0000313" key="2">
    <source>
        <dbReference type="Proteomes" id="UP000325315"/>
    </source>
</evidence>
<protein>
    <submittedName>
        <fullName evidence="1">Integrase</fullName>
    </submittedName>
</protein>
<dbReference type="AlphaFoldDB" id="A0A5B6WGF6"/>
<comment type="caution">
    <text evidence="1">The sequence shown here is derived from an EMBL/GenBank/DDBJ whole genome shotgun (WGS) entry which is preliminary data.</text>
</comment>
<reference evidence="2" key="1">
    <citation type="journal article" date="2019" name="Plant Biotechnol. J.">
        <title>Genome sequencing of the Australian wild diploid species Gossypium australe highlights disease resistance and delayed gland morphogenesis.</title>
        <authorList>
            <person name="Cai Y."/>
            <person name="Cai X."/>
            <person name="Wang Q."/>
            <person name="Wang P."/>
            <person name="Zhang Y."/>
            <person name="Cai C."/>
            <person name="Xu Y."/>
            <person name="Wang K."/>
            <person name="Zhou Z."/>
            <person name="Wang C."/>
            <person name="Geng S."/>
            <person name="Li B."/>
            <person name="Dong Q."/>
            <person name="Hou Y."/>
            <person name="Wang H."/>
            <person name="Ai P."/>
            <person name="Liu Z."/>
            <person name="Yi F."/>
            <person name="Sun M."/>
            <person name="An G."/>
            <person name="Cheng J."/>
            <person name="Zhang Y."/>
            <person name="Shi Q."/>
            <person name="Xie Y."/>
            <person name="Shi X."/>
            <person name="Chang Y."/>
            <person name="Huang F."/>
            <person name="Chen Y."/>
            <person name="Hong S."/>
            <person name="Mi L."/>
            <person name="Sun Q."/>
            <person name="Zhang L."/>
            <person name="Zhou B."/>
            <person name="Peng R."/>
            <person name="Zhang X."/>
            <person name="Liu F."/>
        </authorList>
    </citation>
    <scope>NUCLEOTIDE SEQUENCE [LARGE SCALE GENOMIC DNA]</scope>
    <source>
        <strain evidence="2">cv. PA1801</strain>
    </source>
</reference>
<dbReference type="OrthoDB" id="998229at2759"/>